<comment type="caution">
    <text evidence="7">The sequence shown here is derived from an EMBL/GenBank/DDBJ whole genome shotgun (WGS) entry which is preliminary data.</text>
</comment>
<feature type="transmembrane region" description="Helical" evidence="6">
    <location>
        <begin position="549"/>
        <end position="570"/>
    </location>
</feature>
<feature type="transmembrane region" description="Helical" evidence="6">
    <location>
        <begin position="470"/>
        <end position="491"/>
    </location>
</feature>
<evidence type="ECO:0000256" key="2">
    <source>
        <dbReference type="ARBA" id="ARBA00022692"/>
    </source>
</evidence>
<feature type="region of interest" description="Disordered" evidence="5">
    <location>
        <begin position="1"/>
        <end position="37"/>
    </location>
</feature>
<dbReference type="InterPro" id="IPR002293">
    <property type="entry name" value="AA/rel_permease1"/>
</dbReference>
<feature type="transmembrane region" description="Helical" evidence="6">
    <location>
        <begin position="308"/>
        <end position="326"/>
    </location>
</feature>
<feature type="transmembrane region" description="Helical" evidence="6">
    <location>
        <begin position="503"/>
        <end position="529"/>
    </location>
</feature>
<evidence type="ECO:0000256" key="4">
    <source>
        <dbReference type="ARBA" id="ARBA00023136"/>
    </source>
</evidence>
<name>A0ABR0HHJ2_9PEZI</name>
<gene>
    <name evidence="7" type="ORF">QC763_309850</name>
</gene>
<keyword evidence="2 6" id="KW-0812">Transmembrane</keyword>
<feature type="transmembrane region" description="Helical" evidence="6">
    <location>
        <begin position="155"/>
        <end position="180"/>
    </location>
</feature>
<evidence type="ECO:0000256" key="6">
    <source>
        <dbReference type="SAM" id="Phobius"/>
    </source>
</evidence>
<reference evidence="7 8" key="1">
    <citation type="journal article" date="2023" name="bioRxiv">
        <title>High-quality genome assemblies of four members of thePodospora anserinaspecies complex.</title>
        <authorList>
            <person name="Ament-Velasquez S.L."/>
            <person name="Vogan A.A."/>
            <person name="Wallerman O."/>
            <person name="Hartmann F."/>
            <person name="Gautier V."/>
            <person name="Silar P."/>
            <person name="Giraud T."/>
            <person name="Johannesson H."/>
        </authorList>
    </citation>
    <scope>NUCLEOTIDE SEQUENCE [LARGE SCALE GENOMIC DNA]</scope>
    <source>
        <strain evidence="7 8">CBS 411.78</strain>
    </source>
</reference>
<feature type="transmembrane region" description="Helical" evidence="6">
    <location>
        <begin position="192"/>
        <end position="211"/>
    </location>
</feature>
<feature type="transmembrane region" description="Helical" evidence="6">
    <location>
        <begin position="431"/>
        <end position="450"/>
    </location>
</feature>
<dbReference type="RefSeq" id="XP_062767468.1">
    <property type="nucleotide sequence ID" value="XM_062911439.1"/>
</dbReference>
<feature type="transmembrane region" description="Helical" evidence="6">
    <location>
        <begin position="96"/>
        <end position="117"/>
    </location>
</feature>
<evidence type="ECO:0000256" key="1">
    <source>
        <dbReference type="ARBA" id="ARBA00004141"/>
    </source>
</evidence>
<comment type="subcellular location">
    <subcellularLocation>
        <location evidence="1">Membrane</location>
        <topology evidence="1">Multi-pass membrane protein</topology>
    </subcellularLocation>
</comment>
<keyword evidence="8" id="KW-1185">Reference proteome</keyword>
<dbReference type="PANTHER" id="PTHR11785:SF353">
    <property type="entry name" value="METHIONINE TRANSPORTER (EUROFUNG)"/>
    <property type="match status" value="1"/>
</dbReference>
<evidence type="ECO:0000313" key="7">
    <source>
        <dbReference type="EMBL" id="KAK4667502.1"/>
    </source>
</evidence>
<evidence type="ECO:0000256" key="3">
    <source>
        <dbReference type="ARBA" id="ARBA00022989"/>
    </source>
</evidence>
<dbReference type="PANTHER" id="PTHR11785">
    <property type="entry name" value="AMINO ACID TRANSPORTER"/>
    <property type="match status" value="1"/>
</dbReference>
<keyword evidence="3 6" id="KW-1133">Transmembrane helix</keyword>
<dbReference type="Proteomes" id="UP001326199">
    <property type="component" value="Unassembled WGS sequence"/>
</dbReference>
<evidence type="ECO:0008006" key="9">
    <source>
        <dbReference type="Google" id="ProtNLM"/>
    </source>
</evidence>
<sequence>MYQQTATAEPDPSIGFGFNQAQPPPEAPDWSPGLDPQDQQALYEAREDHDAIVEEIPSEKDSLGRFSVLCLIFNRMIGSGIFNASSQIFYNTQSVAVTLLLWLFGVAVALSGIILYIELGLTVPRWQRPDGTKISTPRSGGELPYLNYFLKLPRFLATCLFGVSFLVFGNTATNSIAFAAAVLQASDTSQTAGRMVAIALAVNTFSCLLHSMSRKWGIRLNNVLGSLKVTMLVIMVIFGLRWLNLDVARDNFDSSTSLKRADNTQWGVYKYAEAMIYAIFPFGGFHQANYVLAEIKAPHKNFARTSGYGVLFICCLFMTITILYAANIPKADLFTADLDIAFNFFKRTVGSGVAESKIKAACGSLRALSAIGNVIVFTFTAARVKQEVAKEGVLPGSIYLASSYEFTFRHGFRRIPDHQAGGFLHTEKSPAAALALHWTVTSVLILAAMLSTDSVVFSHLPGYSLLLMAYAYGLDVIWFSCIGVGMLYLRLWPGSNWRYKSPIPHVVGVIAAVIFTATNIVPLVTIWVYDPAQRYIAHSSDRVDWFAPQMTAMAVLVAAALYWVGFRVWLWQKRVREGVVWEVVRTPIFWAGSQGQGQAQQQGGAQGQPQLVQIYEIIRFKWRVWTGDEEEGRGSGKPEGPQQGGFWEGEVPVDNSYGNGGGGVCYWEQLWEWEWEPAEPEPTTGVSGSRAGVLRAFQRLLFWLYFLFQANVELHMNRCLSLLLLCKPACCQCRCPLFIRENSQHIQACGSLLRRGRKLLNN</sequence>
<dbReference type="EMBL" id="JAFFHB010000004">
    <property type="protein sequence ID" value="KAK4667502.1"/>
    <property type="molecule type" value="Genomic_DNA"/>
</dbReference>
<organism evidence="7 8">
    <name type="scientific">Podospora pseudopauciseta</name>
    <dbReference type="NCBI Taxonomy" id="2093780"/>
    <lineage>
        <taxon>Eukaryota</taxon>
        <taxon>Fungi</taxon>
        <taxon>Dikarya</taxon>
        <taxon>Ascomycota</taxon>
        <taxon>Pezizomycotina</taxon>
        <taxon>Sordariomycetes</taxon>
        <taxon>Sordariomycetidae</taxon>
        <taxon>Sordariales</taxon>
        <taxon>Podosporaceae</taxon>
        <taxon>Podospora</taxon>
    </lineage>
</organism>
<evidence type="ECO:0000313" key="8">
    <source>
        <dbReference type="Proteomes" id="UP001326199"/>
    </source>
</evidence>
<dbReference type="InterPro" id="IPR050598">
    <property type="entry name" value="AminoAcid_Transporter"/>
</dbReference>
<protein>
    <recommendedName>
        <fullName evidence="9">High-affinity methionine permease</fullName>
    </recommendedName>
</protein>
<dbReference type="Gene3D" id="1.20.1740.10">
    <property type="entry name" value="Amino acid/polyamine transporter I"/>
    <property type="match status" value="1"/>
</dbReference>
<evidence type="ECO:0000256" key="5">
    <source>
        <dbReference type="SAM" id="MobiDB-lite"/>
    </source>
</evidence>
<dbReference type="GeneID" id="87931782"/>
<accession>A0ABR0HHJ2</accession>
<keyword evidence="4 6" id="KW-0472">Membrane</keyword>
<proteinExistence type="predicted"/>
<feature type="transmembrane region" description="Helical" evidence="6">
    <location>
        <begin position="223"/>
        <end position="243"/>
    </location>
</feature>
<dbReference type="Pfam" id="PF13520">
    <property type="entry name" value="AA_permease_2"/>
    <property type="match status" value="1"/>
</dbReference>